<reference evidence="2" key="1">
    <citation type="submission" date="2019-09" db="EMBL/GenBank/DDBJ databases">
        <title>Draft genome information of white flower Hibiscus syriacus.</title>
        <authorList>
            <person name="Kim Y.-M."/>
        </authorList>
    </citation>
    <scope>NUCLEOTIDE SEQUENCE [LARGE SCALE GENOMIC DNA]</scope>
    <source>
        <strain evidence="2">YM2019G1</strain>
    </source>
</reference>
<organism evidence="2 3">
    <name type="scientific">Hibiscus syriacus</name>
    <name type="common">Rose of Sharon</name>
    <dbReference type="NCBI Taxonomy" id="106335"/>
    <lineage>
        <taxon>Eukaryota</taxon>
        <taxon>Viridiplantae</taxon>
        <taxon>Streptophyta</taxon>
        <taxon>Embryophyta</taxon>
        <taxon>Tracheophyta</taxon>
        <taxon>Spermatophyta</taxon>
        <taxon>Magnoliopsida</taxon>
        <taxon>eudicotyledons</taxon>
        <taxon>Gunneridae</taxon>
        <taxon>Pentapetalae</taxon>
        <taxon>rosids</taxon>
        <taxon>malvids</taxon>
        <taxon>Malvales</taxon>
        <taxon>Malvaceae</taxon>
        <taxon>Malvoideae</taxon>
        <taxon>Hibiscus</taxon>
    </lineage>
</organism>
<evidence type="ECO:0000313" key="3">
    <source>
        <dbReference type="Proteomes" id="UP000436088"/>
    </source>
</evidence>
<feature type="region of interest" description="Disordered" evidence="1">
    <location>
        <begin position="202"/>
        <end position="227"/>
    </location>
</feature>
<comment type="caution">
    <text evidence="2">The sequence shown here is derived from an EMBL/GenBank/DDBJ whole genome shotgun (WGS) entry which is preliminary data.</text>
</comment>
<dbReference type="EMBL" id="VEPZ02000861">
    <property type="protein sequence ID" value="KAE8715377.1"/>
    <property type="molecule type" value="Genomic_DNA"/>
</dbReference>
<name>A0A6A3BH56_HIBSY</name>
<protein>
    <submittedName>
        <fullName evidence="2">Uncharacterized protein</fullName>
    </submittedName>
</protein>
<keyword evidence="3" id="KW-1185">Reference proteome</keyword>
<accession>A0A6A3BH56</accession>
<sequence length="227" mass="24579">MKQWSGEEVIAMDVEVGCATVEEKTHQHITNMEGHSEVVATKVSYANMVAGITDSKKEAKTWCEADDVEVLDEDCIIDETRSITTIRFSNRVAMPSGRPTTWPVMHVPKHRSPCPPGDLVGRHALPPAPRVIPLALGCPRIARSDSLDRMALDAQHVGTCMAHAISLIARREDMLARIASVGCPRSDGLRCPACWNVHGTSNLSHSSPGRHGDLDRGSSRKGSACGL</sequence>
<gene>
    <name evidence="2" type="ORF">F3Y22_tig00110174pilonHSYRG00205</name>
</gene>
<evidence type="ECO:0000256" key="1">
    <source>
        <dbReference type="SAM" id="MobiDB-lite"/>
    </source>
</evidence>
<proteinExistence type="predicted"/>
<evidence type="ECO:0000313" key="2">
    <source>
        <dbReference type="EMBL" id="KAE8715377.1"/>
    </source>
</evidence>
<dbReference type="Proteomes" id="UP000436088">
    <property type="component" value="Unassembled WGS sequence"/>
</dbReference>
<dbReference type="AlphaFoldDB" id="A0A6A3BH56"/>